<dbReference type="GeneID" id="94838369"/>
<organism evidence="3 4">
    <name type="scientific">Tritrichomonas foetus</name>
    <dbReference type="NCBI Taxonomy" id="1144522"/>
    <lineage>
        <taxon>Eukaryota</taxon>
        <taxon>Metamonada</taxon>
        <taxon>Parabasalia</taxon>
        <taxon>Tritrichomonadida</taxon>
        <taxon>Tritrichomonadidae</taxon>
        <taxon>Tritrichomonas</taxon>
    </lineage>
</organism>
<dbReference type="SUPFAM" id="SSF52540">
    <property type="entry name" value="P-loop containing nucleoside triphosphate hydrolases"/>
    <property type="match status" value="1"/>
</dbReference>
<dbReference type="EMBL" id="MLAK01000695">
    <property type="protein sequence ID" value="OHT07468.1"/>
    <property type="molecule type" value="Genomic_DNA"/>
</dbReference>
<protein>
    <submittedName>
        <fullName evidence="3">Ras-related protein ced-10</fullName>
    </submittedName>
</protein>
<dbReference type="Proteomes" id="UP000179807">
    <property type="component" value="Unassembled WGS sequence"/>
</dbReference>
<dbReference type="PANTHER" id="PTHR24072">
    <property type="entry name" value="RHO FAMILY GTPASE"/>
    <property type="match status" value="1"/>
</dbReference>
<comment type="caution">
    <text evidence="3">The sequence shown here is derived from an EMBL/GenBank/DDBJ whole genome shotgun (WGS) entry which is preliminary data.</text>
</comment>
<keyword evidence="4" id="KW-1185">Reference proteome</keyword>
<gene>
    <name evidence="3" type="ORF">TRFO_24285</name>
</gene>
<dbReference type="InterPro" id="IPR005225">
    <property type="entry name" value="Small_GTP-bd"/>
</dbReference>
<dbReference type="NCBIfam" id="TIGR00231">
    <property type="entry name" value="small_GTP"/>
    <property type="match status" value="1"/>
</dbReference>
<dbReference type="OrthoDB" id="8830751at2759"/>
<proteinExistence type="predicted"/>
<sequence>MDGQTICMQLWDTAGQEDYARLRPMSYPETNIFLIAFAVNLRSSFENVTSIWYPEVHHACPSAQIILVGTKSDLRQEDDVSDKFVKSDEIDHLKQQINAYKYIECSSKTQTNLNDVFESSVTCYLNPPKDEEDTPDMKKFICLLI</sequence>
<evidence type="ECO:0000256" key="1">
    <source>
        <dbReference type="ARBA" id="ARBA00022741"/>
    </source>
</evidence>
<dbReference type="SMART" id="SM00173">
    <property type="entry name" value="RAS"/>
    <property type="match status" value="1"/>
</dbReference>
<dbReference type="Gene3D" id="3.40.50.300">
    <property type="entry name" value="P-loop containing nucleotide triphosphate hydrolases"/>
    <property type="match status" value="1"/>
</dbReference>
<dbReference type="AlphaFoldDB" id="A0A1J4KCP3"/>
<dbReference type="Pfam" id="PF00071">
    <property type="entry name" value="Ras"/>
    <property type="match status" value="1"/>
</dbReference>
<dbReference type="GO" id="GO:0007264">
    <property type="term" value="P:small GTPase-mediated signal transduction"/>
    <property type="evidence" value="ECO:0007669"/>
    <property type="project" value="InterPro"/>
</dbReference>
<evidence type="ECO:0000256" key="2">
    <source>
        <dbReference type="ARBA" id="ARBA00023134"/>
    </source>
</evidence>
<dbReference type="InterPro" id="IPR003578">
    <property type="entry name" value="Small_GTPase_Rho"/>
</dbReference>
<keyword evidence="2" id="KW-0342">GTP-binding</keyword>
<dbReference type="GO" id="GO:0003924">
    <property type="term" value="F:GTPase activity"/>
    <property type="evidence" value="ECO:0007669"/>
    <property type="project" value="InterPro"/>
</dbReference>
<dbReference type="PRINTS" id="PR00449">
    <property type="entry name" value="RASTRNSFRMNG"/>
</dbReference>
<evidence type="ECO:0000313" key="3">
    <source>
        <dbReference type="EMBL" id="OHT07468.1"/>
    </source>
</evidence>
<dbReference type="PROSITE" id="PS51420">
    <property type="entry name" value="RHO"/>
    <property type="match status" value="1"/>
</dbReference>
<dbReference type="InterPro" id="IPR027417">
    <property type="entry name" value="P-loop_NTPase"/>
</dbReference>
<dbReference type="GO" id="GO:0005525">
    <property type="term" value="F:GTP binding"/>
    <property type="evidence" value="ECO:0007669"/>
    <property type="project" value="UniProtKB-KW"/>
</dbReference>
<dbReference type="PROSITE" id="PS51421">
    <property type="entry name" value="RAS"/>
    <property type="match status" value="1"/>
</dbReference>
<accession>A0A1J4KCP3</accession>
<keyword evidence="1" id="KW-0547">Nucleotide-binding</keyword>
<dbReference type="SMART" id="SM00175">
    <property type="entry name" value="RAB"/>
    <property type="match status" value="1"/>
</dbReference>
<dbReference type="PROSITE" id="PS51419">
    <property type="entry name" value="RAB"/>
    <property type="match status" value="1"/>
</dbReference>
<name>A0A1J4KCP3_9EUKA</name>
<dbReference type="VEuPathDB" id="TrichDB:TRFO_24285"/>
<reference evidence="3" key="1">
    <citation type="submission" date="2016-10" db="EMBL/GenBank/DDBJ databases">
        <authorList>
            <person name="Benchimol M."/>
            <person name="Almeida L.G."/>
            <person name="Vasconcelos A.T."/>
            <person name="Perreira-Neves A."/>
            <person name="Rosa I.A."/>
            <person name="Tasca T."/>
            <person name="Bogo M.R."/>
            <person name="de Souza W."/>
        </authorList>
    </citation>
    <scope>NUCLEOTIDE SEQUENCE [LARGE SCALE GENOMIC DNA]</scope>
    <source>
        <strain evidence="3">K</strain>
    </source>
</reference>
<dbReference type="InterPro" id="IPR001806">
    <property type="entry name" value="Small_GTPase"/>
</dbReference>
<evidence type="ECO:0000313" key="4">
    <source>
        <dbReference type="Proteomes" id="UP000179807"/>
    </source>
</evidence>
<dbReference type="CDD" id="cd00157">
    <property type="entry name" value="Rho"/>
    <property type="match status" value="1"/>
</dbReference>
<dbReference type="SMART" id="SM00174">
    <property type="entry name" value="RHO"/>
    <property type="match status" value="1"/>
</dbReference>
<dbReference type="RefSeq" id="XP_068360604.1">
    <property type="nucleotide sequence ID" value="XM_068503665.1"/>
</dbReference>